<organism evidence="1">
    <name type="scientific">marine sediment metagenome</name>
    <dbReference type="NCBI Taxonomy" id="412755"/>
    <lineage>
        <taxon>unclassified sequences</taxon>
        <taxon>metagenomes</taxon>
        <taxon>ecological metagenomes</taxon>
    </lineage>
</organism>
<feature type="non-terminal residue" evidence="1">
    <location>
        <position position="1"/>
    </location>
</feature>
<sequence length="37" mass="3923">GATSSNGKSVRVNLTACYKVTCAMYTVVHIHDAPLTL</sequence>
<proteinExistence type="predicted"/>
<gene>
    <name evidence="1" type="ORF">S01H1_77416</name>
</gene>
<accession>X0ZRG6</accession>
<protein>
    <submittedName>
        <fullName evidence="1">Uncharacterized protein</fullName>
    </submittedName>
</protein>
<dbReference type="EMBL" id="BARS01052022">
    <property type="protein sequence ID" value="GAG50836.1"/>
    <property type="molecule type" value="Genomic_DNA"/>
</dbReference>
<reference evidence="1" key="1">
    <citation type="journal article" date="2014" name="Front. Microbiol.">
        <title>High frequency of phylogenetically diverse reductive dehalogenase-homologous genes in deep subseafloor sedimentary metagenomes.</title>
        <authorList>
            <person name="Kawai M."/>
            <person name="Futagami T."/>
            <person name="Toyoda A."/>
            <person name="Takaki Y."/>
            <person name="Nishi S."/>
            <person name="Hori S."/>
            <person name="Arai W."/>
            <person name="Tsubouchi T."/>
            <person name="Morono Y."/>
            <person name="Uchiyama I."/>
            <person name="Ito T."/>
            <person name="Fujiyama A."/>
            <person name="Inagaki F."/>
            <person name="Takami H."/>
        </authorList>
    </citation>
    <scope>NUCLEOTIDE SEQUENCE</scope>
    <source>
        <strain evidence="1">Expedition CK06-06</strain>
    </source>
</reference>
<name>X0ZRG6_9ZZZZ</name>
<evidence type="ECO:0000313" key="1">
    <source>
        <dbReference type="EMBL" id="GAG50836.1"/>
    </source>
</evidence>
<comment type="caution">
    <text evidence="1">The sequence shown here is derived from an EMBL/GenBank/DDBJ whole genome shotgun (WGS) entry which is preliminary data.</text>
</comment>
<dbReference type="AlphaFoldDB" id="X0ZRG6"/>